<dbReference type="Proteomes" id="UP000005206">
    <property type="component" value="Chromosome 14"/>
</dbReference>
<proteinExistence type="predicted"/>
<keyword evidence="3" id="KW-1185">Reference proteome</keyword>
<dbReference type="KEGG" id="nhe:NECHADRAFT_88464"/>
<accession>C7ZBL1</accession>
<sequence>MMSESCALFTYRAHALTHADAGQPGICEHKQPPPKVPGAVKTEGREHGRTIDTVTQKKSSRWDQNARARATKRTLPCSTHPPALPTSPYPDGARKNGESRRARRGRKARELAMFNARPPK</sequence>
<dbReference type="InParanoid" id="C7ZBL1"/>
<dbReference type="GeneID" id="9670673"/>
<dbReference type="AlphaFoldDB" id="C7ZBL1"/>
<gene>
    <name evidence="2" type="ORF">NECHADRAFT_88464</name>
</gene>
<feature type="region of interest" description="Disordered" evidence="1">
    <location>
        <begin position="23"/>
        <end position="120"/>
    </location>
</feature>
<evidence type="ECO:0000256" key="1">
    <source>
        <dbReference type="SAM" id="MobiDB-lite"/>
    </source>
</evidence>
<protein>
    <submittedName>
        <fullName evidence="2">Uncharacterized protein</fullName>
    </submittedName>
</protein>
<evidence type="ECO:0000313" key="2">
    <source>
        <dbReference type="EMBL" id="EEU38590.1"/>
    </source>
</evidence>
<name>C7ZBL1_FUSV7</name>
<evidence type="ECO:0000313" key="3">
    <source>
        <dbReference type="Proteomes" id="UP000005206"/>
    </source>
</evidence>
<dbReference type="EMBL" id="GG698915">
    <property type="protein sequence ID" value="EEU38590.1"/>
    <property type="molecule type" value="Genomic_DNA"/>
</dbReference>
<dbReference type="VEuPathDB" id="FungiDB:NECHADRAFT_88464"/>
<dbReference type="RefSeq" id="XP_003044303.1">
    <property type="nucleotide sequence ID" value="XM_003044257.1"/>
</dbReference>
<dbReference type="HOGENOM" id="CLU_2050244_0_0_1"/>
<organism evidence="2 3">
    <name type="scientific">Fusarium vanettenii (strain ATCC MYA-4622 / CBS 123669 / FGSC 9596 / NRRL 45880 / 77-13-4)</name>
    <name type="common">Fusarium solani subsp. pisi</name>
    <dbReference type="NCBI Taxonomy" id="660122"/>
    <lineage>
        <taxon>Eukaryota</taxon>
        <taxon>Fungi</taxon>
        <taxon>Dikarya</taxon>
        <taxon>Ascomycota</taxon>
        <taxon>Pezizomycotina</taxon>
        <taxon>Sordariomycetes</taxon>
        <taxon>Hypocreomycetidae</taxon>
        <taxon>Hypocreales</taxon>
        <taxon>Nectriaceae</taxon>
        <taxon>Fusarium</taxon>
        <taxon>Fusarium solani species complex</taxon>
        <taxon>Fusarium vanettenii</taxon>
    </lineage>
</organism>
<reference evidence="2 3" key="1">
    <citation type="journal article" date="2009" name="PLoS Genet.">
        <title>The genome of Nectria haematococca: contribution of supernumerary chromosomes to gene expansion.</title>
        <authorList>
            <person name="Coleman J.J."/>
            <person name="Rounsley S.D."/>
            <person name="Rodriguez-Carres M."/>
            <person name="Kuo A."/>
            <person name="Wasmann C.C."/>
            <person name="Grimwood J."/>
            <person name="Schmutz J."/>
            <person name="Taga M."/>
            <person name="White G.J."/>
            <person name="Zhou S."/>
            <person name="Schwartz D.C."/>
            <person name="Freitag M."/>
            <person name="Ma L.J."/>
            <person name="Danchin E.G."/>
            <person name="Henrissat B."/>
            <person name="Coutinho P.M."/>
            <person name="Nelson D.R."/>
            <person name="Straney D."/>
            <person name="Napoli C.A."/>
            <person name="Barker B.M."/>
            <person name="Gribskov M."/>
            <person name="Rep M."/>
            <person name="Kroken S."/>
            <person name="Molnar I."/>
            <person name="Rensing C."/>
            <person name="Kennell J.C."/>
            <person name="Zamora J."/>
            <person name="Farman M.L."/>
            <person name="Selker E.U."/>
            <person name="Salamov A."/>
            <person name="Shapiro H."/>
            <person name="Pangilinan J."/>
            <person name="Lindquist E."/>
            <person name="Lamers C."/>
            <person name="Grigoriev I.V."/>
            <person name="Geiser D.M."/>
            <person name="Covert S.F."/>
            <person name="Temporini E."/>
            <person name="Vanetten H.D."/>
        </authorList>
    </citation>
    <scope>NUCLEOTIDE SEQUENCE [LARGE SCALE GENOMIC DNA]</scope>
    <source>
        <strain evidence="3">ATCC MYA-4622 / CBS 123669 / FGSC 9596 / NRRL 45880 / 77-13-4</strain>
    </source>
</reference>